<feature type="transmembrane region" description="Helical" evidence="25">
    <location>
        <begin position="427"/>
        <end position="449"/>
    </location>
</feature>
<dbReference type="GO" id="GO:0003924">
    <property type="term" value="F:GTPase activity"/>
    <property type="evidence" value="ECO:0007669"/>
    <property type="project" value="InterPro"/>
</dbReference>
<keyword evidence="12 25" id="KW-1133">Transmembrane helix</keyword>
<comment type="similarity">
    <text evidence="5">Belongs to the HPF1 family.</text>
</comment>
<dbReference type="PROSITE" id="PS51419">
    <property type="entry name" value="RAB"/>
    <property type="match status" value="1"/>
</dbReference>
<dbReference type="SUPFAM" id="SSF161111">
    <property type="entry name" value="Cation efflux protein transmembrane domain-like"/>
    <property type="match status" value="1"/>
</dbReference>
<dbReference type="GO" id="GO:0005525">
    <property type="term" value="F:GTP binding"/>
    <property type="evidence" value="ECO:0007669"/>
    <property type="project" value="InterPro"/>
</dbReference>
<feature type="transmembrane region" description="Helical" evidence="25">
    <location>
        <begin position="238"/>
        <end position="259"/>
    </location>
</feature>
<evidence type="ECO:0000256" key="23">
    <source>
        <dbReference type="SAM" id="Coils"/>
    </source>
</evidence>
<evidence type="ECO:0000256" key="11">
    <source>
        <dbReference type="ARBA" id="ARBA00022906"/>
    </source>
</evidence>
<dbReference type="Pfam" id="PF01545">
    <property type="entry name" value="Cation_efflux"/>
    <property type="match status" value="1"/>
</dbReference>
<dbReference type="InterPro" id="IPR027469">
    <property type="entry name" value="Cation_efflux_TMD_sf"/>
</dbReference>
<keyword evidence="14" id="KW-0406">Ion transport</keyword>
<evidence type="ECO:0000256" key="21">
    <source>
        <dbReference type="ARBA" id="ARBA00034922"/>
    </source>
</evidence>
<dbReference type="InterPro" id="IPR009061">
    <property type="entry name" value="DNA-bd_dom_put_sf"/>
</dbReference>
<evidence type="ECO:0000256" key="15">
    <source>
        <dbReference type="ARBA" id="ARBA00023128"/>
    </source>
</evidence>
<dbReference type="Proteomes" id="UP000663879">
    <property type="component" value="Unassembled WGS sequence"/>
</dbReference>
<dbReference type="NCBIfam" id="TIGR01297">
    <property type="entry name" value="CDF"/>
    <property type="match status" value="1"/>
</dbReference>
<keyword evidence="15" id="KW-0496">Mitochondrion</keyword>
<dbReference type="GO" id="GO:0005783">
    <property type="term" value="C:endoplasmic reticulum"/>
    <property type="evidence" value="ECO:0007669"/>
    <property type="project" value="UniProtKB-SubCell"/>
</dbReference>
<keyword evidence="8 25" id="KW-0812">Transmembrane</keyword>
<comment type="caution">
    <text evidence="27">The sequence shown here is derived from an EMBL/GenBank/DDBJ whole genome shotgun (WGS) entry which is preliminary data.</text>
</comment>
<comment type="similarity">
    <text evidence="4">Belongs to the cation diffusion facilitator (CDF) transporter (TC 2.A.4) family. SLC30A subfamily.</text>
</comment>
<evidence type="ECO:0000256" key="13">
    <source>
        <dbReference type="ARBA" id="ARBA00023015"/>
    </source>
</evidence>
<keyword evidence="10" id="KW-0862">Zinc</keyword>
<evidence type="ECO:0000259" key="26">
    <source>
        <dbReference type="Pfam" id="PF01545"/>
    </source>
</evidence>
<dbReference type="Gene3D" id="1.20.1510.10">
    <property type="entry name" value="Cation efflux protein transmembrane domain"/>
    <property type="match status" value="1"/>
</dbReference>
<protein>
    <recommendedName>
        <fullName evidence="20">Proton-coupled zinc antiporter SLC30A9, mitochondrial</fullName>
    </recommendedName>
    <alternativeName>
        <fullName evidence="19">Solute carrier family 30 member 9</fullName>
    </alternativeName>
    <alternativeName>
        <fullName evidence="21">Zinc transporter 9</fullName>
    </alternativeName>
</protein>
<evidence type="ECO:0000256" key="3">
    <source>
        <dbReference type="ARBA" id="ARBA00004240"/>
    </source>
</evidence>
<evidence type="ECO:0000256" key="1">
    <source>
        <dbReference type="ARBA" id="ARBA00004123"/>
    </source>
</evidence>
<accession>A0A813M473</accession>
<dbReference type="Pfam" id="PF10228">
    <property type="entry name" value="HPF1"/>
    <property type="match status" value="1"/>
</dbReference>
<dbReference type="InterPro" id="IPR040177">
    <property type="entry name" value="SLC30A9"/>
</dbReference>
<keyword evidence="17" id="KW-0804">Transcription</keyword>
<dbReference type="EMBL" id="CAJNOC010000067">
    <property type="protein sequence ID" value="CAF0711664.1"/>
    <property type="molecule type" value="Genomic_DNA"/>
</dbReference>
<keyword evidence="18" id="KW-0539">Nucleus</keyword>
<evidence type="ECO:0000256" key="18">
    <source>
        <dbReference type="ARBA" id="ARBA00023242"/>
    </source>
</evidence>
<dbReference type="GO" id="GO:0006882">
    <property type="term" value="P:intracellular zinc ion homeostasis"/>
    <property type="evidence" value="ECO:0007669"/>
    <property type="project" value="TreeGrafter"/>
</dbReference>
<dbReference type="InterPro" id="IPR019361">
    <property type="entry name" value="HPF1"/>
</dbReference>
<dbReference type="InterPro" id="IPR058533">
    <property type="entry name" value="Cation_efflux_TM"/>
</dbReference>
<dbReference type="SUPFAM" id="SSF52540">
    <property type="entry name" value="P-loop containing nucleoside triphosphate hydrolases"/>
    <property type="match status" value="1"/>
</dbReference>
<keyword evidence="28" id="KW-1185">Reference proteome</keyword>
<dbReference type="PANTHER" id="PTHR13414">
    <property type="entry name" value="HUEL-CATION TRANSPORTER"/>
    <property type="match status" value="1"/>
</dbReference>
<feature type="coiled-coil region" evidence="23">
    <location>
        <begin position="788"/>
        <end position="818"/>
    </location>
</feature>
<evidence type="ECO:0000256" key="16">
    <source>
        <dbReference type="ARBA" id="ARBA00023136"/>
    </source>
</evidence>
<sequence length="1135" mass="130265">MNKEIKLGTGLFRKFTQRPTLTLGINEKLSITSARQYSIQKQILKNVANQKSLLFFDKNSNLSVAVFRRNTSTTNNQNSSQNPSDNKQQNQQYQSVNIRLVPKNIVSSKIDYSRSYTANNFIIAVRAMNDYLLSPSDLDSLIKYKRRNPFDEYGQNELINVYLRSEVEAKALSIWGSLENLEKEKEKKKRDFDRQRQAVFNLKKSLRDYHNRIEELENPLTDKQYSNTTIFKTLSGKVVLSAVAINAMNFVVKLVGWIYSGSSSLFSEAVHSFADTINQLILAFGLHQSLKRPNREHPYGYSNMTYITSLISGVGIFCFGTGLSWYHGITGLFDPHPVESLSWALVLLLGSAFSESGTLMMAYLDTKQNAQKLGLSFWDYVAQGYKPSVNVVLLEDIAAVLGVFIAGTCMTITYYTGNPIADCVGSLLVGGVMGGVASFIIYTNTIALVGKSIPTPKINQISTDLESDIMIRSIHDVKATDLGGQTVMFKAEVDIDGREMTRSYLEKVDIEKLLDEINSVQNVQDVEKFMLKHGENIVDRVGAEIDRIERNLRKKYPDLRHVDLEVLIDRTWFKSDLGSKILQNFRHKEKIRNYGLLEKPTLSSPFSQYEEVNFKILLLGKSFCGKTTFIQSITSSNNEEYIETPGIQITHLYWPVKMVDSDKFLMFNLAFWDMGKSASIKYEYIQPSCVENIDCVIFVFSWIDRQSFLDIFELVKQYSSNDRDKLAMIIIGTKFDKIIHSDIESEIIEEIQKLAKTTIINFSSMPYKKRKRVQYKGHPKSHSKTEKVEEEEKKIEKIDRLTEAIDEDKENNEGFEFENVDKIDLNTVSDIRKLVTETNRMEMPEDFYEFFEFCKSINNSDPKNALKDIDIELTGIYDLIINGYKLNYSTHARYFYDPPEFQTILKVKKSPTHLHFGYYRDDPSELPNFVGINEPKLDCKILCKGDNLFAAINWYLEELISGRNYKTNSSQEDLKLIKTKFDEWCDRLKVSKSFSLSLKSPKIKSRDKKINATIFNTAGIVVPVDSKGFGYRDIPESYEKQKSLFKFFCDSSEDIQRKKETASERIQEIVTLIQFANDETDYGMGLEFGLNMFCFGDLALHKFIKIVLPVCYELLGRSLYSEILLEHLKNRKTKS</sequence>
<gene>
    <name evidence="27" type="ORF">OXX778_LOCUS1130</name>
</gene>
<evidence type="ECO:0000256" key="22">
    <source>
        <dbReference type="ARBA" id="ARBA00048349"/>
    </source>
</evidence>
<evidence type="ECO:0000256" key="2">
    <source>
        <dbReference type="ARBA" id="ARBA00004225"/>
    </source>
</evidence>
<name>A0A813M473_9BILA</name>
<comment type="subcellular location">
    <subcellularLocation>
        <location evidence="3">Endoplasmic reticulum</location>
    </subcellularLocation>
    <subcellularLocation>
        <location evidence="2">Mitochondrion membrane</location>
        <topology evidence="2">Multi-pass membrane protein</topology>
    </subcellularLocation>
    <subcellularLocation>
        <location evidence="1">Nucleus</location>
    </subcellularLocation>
</comment>
<evidence type="ECO:0000256" key="9">
    <source>
        <dbReference type="ARBA" id="ARBA00022824"/>
    </source>
</evidence>
<evidence type="ECO:0000313" key="27">
    <source>
        <dbReference type="EMBL" id="CAF0711664.1"/>
    </source>
</evidence>
<feature type="domain" description="Cation efflux protein transmembrane" evidence="26">
    <location>
        <begin position="240"/>
        <end position="445"/>
    </location>
</feature>
<dbReference type="PANTHER" id="PTHR13414:SF9">
    <property type="entry name" value="PROTON-COUPLED ZINC ANTIPORTER SLC30A9, MITOCHONDRIAL"/>
    <property type="match status" value="1"/>
</dbReference>
<dbReference type="GO" id="GO:0015297">
    <property type="term" value="F:antiporter activity"/>
    <property type="evidence" value="ECO:0007669"/>
    <property type="project" value="UniProtKB-KW"/>
</dbReference>
<proteinExistence type="inferred from homology"/>
<keyword evidence="23" id="KW-0175">Coiled coil</keyword>
<evidence type="ECO:0000256" key="10">
    <source>
        <dbReference type="ARBA" id="ARBA00022833"/>
    </source>
</evidence>
<dbReference type="CDD" id="cd21078">
    <property type="entry name" value="NTD_ZNT9"/>
    <property type="match status" value="1"/>
</dbReference>
<evidence type="ECO:0000256" key="20">
    <source>
        <dbReference type="ARBA" id="ARBA00034845"/>
    </source>
</evidence>
<evidence type="ECO:0000256" key="7">
    <source>
        <dbReference type="ARBA" id="ARBA00022449"/>
    </source>
</evidence>
<dbReference type="SUPFAM" id="SSF46955">
    <property type="entry name" value="Putative DNA-binding domain"/>
    <property type="match status" value="1"/>
</dbReference>
<dbReference type="Gene3D" id="3.90.530.10">
    <property type="entry name" value="XPA C-terminal domain"/>
    <property type="match status" value="1"/>
</dbReference>
<keyword evidence="11" id="KW-0864">Zinc transport</keyword>
<evidence type="ECO:0000256" key="19">
    <source>
        <dbReference type="ARBA" id="ARBA00033405"/>
    </source>
</evidence>
<dbReference type="GO" id="GO:0006974">
    <property type="term" value="P:DNA damage response"/>
    <property type="evidence" value="ECO:0007669"/>
    <property type="project" value="InterPro"/>
</dbReference>
<keyword evidence="16 25" id="KW-0472">Membrane</keyword>
<dbReference type="InterPro" id="IPR001806">
    <property type="entry name" value="Small_GTPase"/>
</dbReference>
<dbReference type="InterPro" id="IPR037129">
    <property type="entry name" value="XPA_sf"/>
</dbReference>
<dbReference type="GO" id="GO:0006829">
    <property type="term" value="P:zinc ion transport"/>
    <property type="evidence" value="ECO:0007669"/>
    <property type="project" value="UniProtKB-KW"/>
</dbReference>
<comment type="catalytic activity">
    <reaction evidence="22">
        <text>Zn(2+)(in) + 2 H(+)(out) = Zn(2+)(out) + 2 H(+)(in)</text>
        <dbReference type="Rhea" id="RHEA:72627"/>
        <dbReference type="ChEBI" id="CHEBI:15378"/>
        <dbReference type="ChEBI" id="CHEBI:29105"/>
    </reaction>
</comment>
<dbReference type="InterPro" id="IPR002524">
    <property type="entry name" value="Cation_efflux"/>
</dbReference>
<dbReference type="GO" id="GO:0042393">
    <property type="term" value="F:histone binding"/>
    <property type="evidence" value="ECO:0007669"/>
    <property type="project" value="InterPro"/>
</dbReference>
<evidence type="ECO:0000256" key="5">
    <source>
        <dbReference type="ARBA" id="ARBA00010803"/>
    </source>
</evidence>
<dbReference type="GO" id="GO:0031966">
    <property type="term" value="C:mitochondrial membrane"/>
    <property type="evidence" value="ECO:0007669"/>
    <property type="project" value="UniProtKB-SubCell"/>
</dbReference>
<feature type="transmembrane region" description="Helical" evidence="25">
    <location>
        <begin position="393"/>
        <end position="415"/>
    </location>
</feature>
<reference evidence="27" key="1">
    <citation type="submission" date="2021-02" db="EMBL/GenBank/DDBJ databases">
        <authorList>
            <person name="Nowell W R."/>
        </authorList>
    </citation>
    <scope>NUCLEOTIDE SEQUENCE</scope>
    <source>
        <strain evidence="27">Ploen Becks lab</strain>
    </source>
</reference>
<feature type="transmembrane region" description="Helical" evidence="25">
    <location>
        <begin position="306"/>
        <end position="329"/>
    </location>
</feature>
<dbReference type="Gene3D" id="3.40.50.300">
    <property type="entry name" value="P-loop containing nucleotide triphosphate hydrolases"/>
    <property type="match status" value="1"/>
</dbReference>
<dbReference type="GO" id="GO:0008324">
    <property type="term" value="F:monoatomic cation transmembrane transporter activity"/>
    <property type="evidence" value="ECO:0007669"/>
    <property type="project" value="InterPro"/>
</dbReference>
<keyword evidence="7" id="KW-0050">Antiport</keyword>
<keyword evidence="9" id="KW-0256">Endoplasmic reticulum</keyword>
<evidence type="ECO:0000256" key="8">
    <source>
        <dbReference type="ARBA" id="ARBA00022692"/>
    </source>
</evidence>
<evidence type="ECO:0000256" key="25">
    <source>
        <dbReference type="SAM" id="Phobius"/>
    </source>
</evidence>
<keyword evidence="6" id="KW-0813">Transport</keyword>
<dbReference type="Pfam" id="PF00071">
    <property type="entry name" value="Ras"/>
    <property type="match status" value="1"/>
</dbReference>
<feature type="transmembrane region" description="Helical" evidence="25">
    <location>
        <begin position="341"/>
        <end position="364"/>
    </location>
</feature>
<keyword evidence="13" id="KW-0805">Transcription regulation</keyword>
<evidence type="ECO:0000313" key="28">
    <source>
        <dbReference type="Proteomes" id="UP000663879"/>
    </source>
</evidence>
<organism evidence="27 28">
    <name type="scientific">Brachionus calyciflorus</name>
    <dbReference type="NCBI Taxonomy" id="104777"/>
    <lineage>
        <taxon>Eukaryota</taxon>
        <taxon>Metazoa</taxon>
        <taxon>Spiralia</taxon>
        <taxon>Gnathifera</taxon>
        <taxon>Rotifera</taxon>
        <taxon>Eurotatoria</taxon>
        <taxon>Monogononta</taxon>
        <taxon>Pseudotrocha</taxon>
        <taxon>Ploima</taxon>
        <taxon>Brachionidae</taxon>
        <taxon>Brachionus</taxon>
    </lineage>
</organism>
<dbReference type="GO" id="GO:0005634">
    <property type="term" value="C:nucleus"/>
    <property type="evidence" value="ECO:0007669"/>
    <property type="project" value="UniProtKB-SubCell"/>
</dbReference>
<evidence type="ECO:0000256" key="17">
    <source>
        <dbReference type="ARBA" id="ARBA00023163"/>
    </source>
</evidence>
<evidence type="ECO:0000256" key="24">
    <source>
        <dbReference type="SAM" id="MobiDB-lite"/>
    </source>
</evidence>
<evidence type="ECO:0000256" key="6">
    <source>
        <dbReference type="ARBA" id="ARBA00022448"/>
    </source>
</evidence>
<evidence type="ECO:0000256" key="14">
    <source>
        <dbReference type="ARBA" id="ARBA00023065"/>
    </source>
</evidence>
<dbReference type="AlphaFoldDB" id="A0A813M473"/>
<dbReference type="InterPro" id="IPR027417">
    <property type="entry name" value="P-loop_NTPase"/>
</dbReference>
<evidence type="ECO:0000256" key="4">
    <source>
        <dbReference type="ARBA" id="ARBA00008873"/>
    </source>
</evidence>
<dbReference type="OrthoDB" id="435980at2759"/>
<feature type="region of interest" description="Disordered" evidence="24">
    <location>
        <begin position="72"/>
        <end position="91"/>
    </location>
</feature>
<evidence type="ECO:0000256" key="12">
    <source>
        <dbReference type="ARBA" id="ARBA00022989"/>
    </source>
</evidence>